<dbReference type="GO" id="GO:0016787">
    <property type="term" value="F:hydrolase activity"/>
    <property type="evidence" value="ECO:0007669"/>
    <property type="project" value="UniProtKB-KW"/>
</dbReference>
<dbReference type="SUPFAM" id="SSF53187">
    <property type="entry name" value="Zn-dependent exopeptidases"/>
    <property type="match status" value="1"/>
</dbReference>
<dbReference type="InterPro" id="IPR007709">
    <property type="entry name" value="N-FG_amidohydro"/>
</dbReference>
<dbReference type="Gene3D" id="3.40.630.40">
    <property type="entry name" value="Zn-dependent exopeptidases"/>
    <property type="match status" value="1"/>
</dbReference>
<reference evidence="1" key="1">
    <citation type="journal article" date="2020" name="J. ISSAAS">
        <title>Lactobacilli and other gastrointestinal microbiota of Peromyscus leucopus, reservoir host for agents of Lyme disease and other zoonoses in North America.</title>
        <authorList>
            <person name="Milovic A."/>
            <person name="Bassam K."/>
            <person name="Shao H."/>
            <person name="Chatzistamou I."/>
            <person name="Tufts D.M."/>
            <person name="Diuk-Wasser M."/>
            <person name="Barbour A.G."/>
        </authorList>
    </citation>
    <scope>NUCLEOTIDE SEQUENCE</scope>
    <source>
        <strain evidence="1">LL90</strain>
    </source>
</reference>
<dbReference type="EMBL" id="MN990731">
    <property type="protein sequence ID" value="QIM10591.1"/>
    <property type="molecule type" value="Genomic_DNA"/>
</dbReference>
<protein>
    <submittedName>
        <fullName evidence="1">N-formylglutamate amidohydrolase</fullName>
    </submittedName>
</protein>
<name>A0A6G8F3D5_9PROT</name>
<gene>
    <name evidence="1" type="ORF">PlAlph_4830</name>
</gene>
<proteinExistence type="predicted"/>
<dbReference type="Pfam" id="PF05013">
    <property type="entry name" value="FGase"/>
    <property type="match status" value="1"/>
</dbReference>
<accession>A0A6G8F3D5</accession>
<evidence type="ECO:0000313" key="1">
    <source>
        <dbReference type="EMBL" id="QIM10591.1"/>
    </source>
</evidence>
<keyword evidence="1" id="KW-0378">Hydrolase</keyword>
<organism evidence="1">
    <name type="scientific">uncultured Alphaproteobacteria bacterium</name>
    <dbReference type="NCBI Taxonomy" id="91750"/>
    <lineage>
        <taxon>Bacteria</taxon>
        <taxon>Pseudomonadati</taxon>
        <taxon>Pseudomonadota</taxon>
        <taxon>Alphaproteobacteria</taxon>
        <taxon>environmental samples</taxon>
    </lineage>
</organism>
<sequence length="294" mass="34049">MSEKHLDFQVDYSKMDIISEFNTKNQRYPLVLSVPHSGRFFPQEFLDNVCVSIDELRSNEDPFVDELVMDASDRGIPLVRLNIGRTFIDVNRDAIEIDPAMFYNYPEGDVVAGNKRCRVGLGLLHRITSERKNIYDGLLDYNEAQARIKNVYNVYHRALQKMIDRTVKNFGFCLVLDCHSMPSKICNIMQDNRQIEFCLGTLFEQSCPAEVIEYMHQYLGQKYNVSLDCPYSGAYISFNYCQPRKNVYTLQMEINRGIYEDESVYKKSANFQYISSDICDAVTGLANFLLDLKK</sequence>
<dbReference type="AlphaFoldDB" id="A0A6G8F3D5"/>